<feature type="chain" id="PRO_5031226770" evidence="1">
    <location>
        <begin position="16"/>
        <end position="206"/>
    </location>
</feature>
<reference evidence="2" key="1">
    <citation type="submission" date="2021-01" db="EMBL/GenBank/DDBJ databases">
        <authorList>
            <person name="Corre E."/>
            <person name="Pelletier E."/>
            <person name="Niang G."/>
            <person name="Scheremetjew M."/>
            <person name="Finn R."/>
            <person name="Kale V."/>
            <person name="Holt S."/>
            <person name="Cochrane G."/>
            <person name="Meng A."/>
            <person name="Brown T."/>
            <person name="Cohen L."/>
        </authorList>
    </citation>
    <scope>NUCLEOTIDE SEQUENCE</scope>
    <source>
        <strain evidence="2">CCAP1064/1</strain>
    </source>
</reference>
<organism evidence="2">
    <name type="scientific">Proboscia inermis</name>
    <dbReference type="NCBI Taxonomy" id="420281"/>
    <lineage>
        <taxon>Eukaryota</taxon>
        <taxon>Sar</taxon>
        <taxon>Stramenopiles</taxon>
        <taxon>Ochrophyta</taxon>
        <taxon>Bacillariophyta</taxon>
        <taxon>Coscinodiscophyceae</taxon>
        <taxon>Rhizosoleniophycidae</taxon>
        <taxon>Rhizosoleniales</taxon>
        <taxon>Rhizosoleniaceae</taxon>
        <taxon>Proboscia</taxon>
    </lineage>
</organism>
<protein>
    <submittedName>
        <fullName evidence="2">Uncharacterized protein</fullName>
    </submittedName>
</protein>
<dbReference type="AlphaFoldDB" id="A0A7S0C1N0"/>
<name>A0A7S0C1N0_9STRA</name>
<dbReference type="GO" id="GO:0015979">
    <property type="term" value="P:photosynthesis"/>
    <property type="evidence" value="ECO:0007669"/>
    <property type="project" value="InterPro"/>
</dbReference>
<sequence length="206" mass="22349">MKFFLLVTILTSAAAFTSPTQTTRTSVSLNAEASRADFLKQASSAAAGLAFFASATPANAAKYGSIGKGSPLVLDPKTAEIDKEVLESAAVQKSFSNLKQYAAAAKSIKTVLQKNSQANVGPEVRKYFDFSRLRGDLNTVNTIFDEDTQKGTDRLIRNILQDITELEATSNIKEGIPRSEIRLNKMIGKCDKLARAFDDYLAFAPK</sequence>
<dbReference type="GO" id="GO:0005509">
    <property type="term" value="F:calcium ion binding"/>
    <property type="evidence" value="ECO:0007669"/>
    <property type="project" value="InterPro"/>
</dbReference>
<evidence type="ECO:0000313" key="2">
    <source>
        <dbReference type="EMBL" id="CAD8408909.1"/>
    </source>
</evidence>
<dbReference type="GO" id="GO:0009523">
    <property type="term" value="C:photosystem II"/>
    <property type="evidence" value="ECO:0007669"/>
    <property type="project" value="InterPro"/>
</dbReference>
<proteinExistence type="predicted"/>
<dbReference type="InterPro" id="IPR008797">
    <property type="entry name" value="PSII_PsbQ"/>
</dbReference>
<gene>
    <name evidence="2" type="ORF">PINE0816_LOCUS5031</name>
</gene>
<keyword evidence="1" id="KW-0732">Signal</keyword>
<dbReference type="Pfam" id="PF05757">
    <property type="entry name" value="PsbQ"/>
    <property type="match status" value="1"/>
</dbReference>
<evidence type="ECO:0000256" key="1">
    <source>
        <dbReference type="SAM" id="SignalP"/>
    </source>
</evidence>
<dbReference type="EMBL" id="HBEL01010580">
    <property type="protein sequence ID" value="CAD8408909.1"/>
    <property type="molecule type" value="Transcribed_RNA"/>
</dbReference>
<feature type="signal peptide" evidence="1">
    <location>
        <begin position="1"/>
        <end position="15"/>
    </location>
</feature>
<dbReference type="GO" id="GO:0019898">
    <property type="term" value="C:extrinsic component of membrane"/>
    <property type="evidence" value="ECO:0007669"/>
    <property type="project" value="InterPro"/>
</dbReference>
<accession>A0A7S0C1N0</accession>